<sequence>NHDGQAGTVSITDPTGGVALTVGAGNGSSTFDGLIQDAVGGVGSLKKLGSGTFTLTGANTYSDGTIVDGGTLGLAHSSAAGTGAITVLGSTIDYADTVNVANPIDLQNDVTLNVATGGATQSGPIGETGGSFGVTKTGSGTLTLTGNNSYAGGTTINGGIIAVSADANLGATTGALTFDGGDLQFGASFDLDPARAIAINAGGGKIRTNVFVTTISQGITGAGGLVKEGTGTLTLTGGNTYSGGTTVNNGTLQIGNGGTTGSITGDVAVNSGDVLAFNRSNNLTFGGVISGTGNVTKRGAGTLTVTGTNTYSGGTIIEGGTLSISSDGNLGDTSGPVTFEGGTLRTETLWTIFPVSRPFVANGADAVFDIASNGILNGGISGTGGLVVTGSLIVQTTPFTYS</sequence>
<proteinExistence type="predicted"/>
<evidence type="ECO:0000256" key="1">
    <source>
        <dbReference type="ARBA" id="ARBA00022729"/>
    </source>
</evidence>
<gene>
    <name evidence="2" type="ORF">LCGC14_2827170</name>
</gene>
<dbReference type="InterPro" id="IPR013425">
    <property type="entry name" value="Autotrns_rpt"/>
</dbReference>
<dbReference type="InterPro" id="IPR011050">
    <property type="entry name" value="Pectin_lyase_fold/virulence"/>
</dbReference>
<reference evidence="2" key="1">
    <citation type="journal article" date="2015" name="Nature">
        <title>Complex archaea that bridge the gap between prokaryotes and eukaryotes.</title>
        <authorList>
            <person name="Spang A."/>
            <person name="Saw J.H."/>
            <person name="Jorgensen S.L."/>
            <person name="Zaremba-Niedzwiedzka K."/>
            <person name="Martijn J."/>
            <person name="Lind A.E."/>
            <person name="van Eijk R."/>
            <person name="Schleper C."/>
            <person name="Guy L."/>
            <person name="Ettema T.J."/>
        </authorList>
    </citation>
    <scope>NUCLEOTIDE SEQUENCE</scope>
</reference>
<name>A0A0F8Z1X4_9ZZZZ</name>
<dbReference type="PANTHER" id="PTHR35037:SF3">
    <property type="entry name" value="C-TERMINAL REGION OF AIDA-LIKE PROTEIN"/>
    <property type="match status" value="1"/>
</dbReference>
<dbReference type="AlphaFoldDB" id="A0A0F8Z1X4"/>
<dbReference type="EMBL" id="LAZR01053744">
    <property type="protein sequence ID" value="KKK80070.1"/>
    <property type="molecule type" value="Genomic_DNA"/>
</dbReference>
<dbReference type="InterPro" id="IPR012332">
    <property type="entry name" value="Autotransporter_pectin_lyase_C"/>
</dbReference>
<feature type="non-terminal residue" evidence="2">
    <location>
        <position position="1"/>
    </location>
</feature>
<dbReference type="Gene3D" id="2.160.20.20">
    <property type="match status" value="1"/>
</dbReference>
<organism evidence="2">
    <name type="scientific">marine sediment metagenome</name>
    <dbReference type="NCBI Taxonomy" id="412755"/>
    <lineage>
        <taxon>unclassified sequences</taxon>
        <taxon>metagenomes</taxon>
        <taxon>ecological metagenomes</taxon>
    </lineage>
</organism>
<dbReference type="PANTHER" id="PTHR35037">
    <property type="entry name" value="C-TERMINAL REGION OF AIDA-LIKE PROTEIN"/>
    <property type="match status" value="1"/>
</dbReference>
<protein>
    <recommendedName>
        <fullName evidence="3">Autotransporter domain-containing protein</fullName>
    </recommendedName>
</protein>
<accession>A0A0F8Z1X4</accession>
<dbReference type="NCBIfam" id="TIGR02601">
    <property type="entry name" value="autotrns_rpt"/>
    <property type="match status" value="4"/>
</dbReference>
<dbReference type="SUPFAM" id="SSF51126">
    <property type="entry name" value="Pectin lyase-like"/>
    <property type="match status" value="2"/>
</dbReference>
<keyword evidence="1" id="KW-0732">Signal</keyword>
<dbReference type="Pfam" id="PF12951">
    <property type="entry name" value="PATR"/>
    <property type="match status" value="4"/>
</dbReference>
<feature type="non-terminal residue" evidence="2">
    <location>
        <position position="402"/>
    </location>
</feature>
<evidence type="ECO:0000313" key="2">
    <source>
        <dbReference type="EMBL" id="KKK80070.1"/>
    </source>
</evidence>
<evidence type="ECO:0008006" key="3">
    <source>
        <dbReference type="Google" id="ProtNLM"/>
    </source>
</evidence>
<comment type="caution">
    <text evidence="2">The sequence shown here is derived from an EMBL/GenBank/DDBJ whole genome shotgun (WGS) entry which is preliminary data.</text>
</comment>
<dbReference type="InterPro" id="IPR051551">
    <property type="entry name" value="Autotransporter_adhesion"/>
</dbReference>